<keyword evidence="2" id="KW-1185">Reference proteome</keyword>
<dbReference type="Proteomes" id="UP000753802">
    <property type="component" value="Unassembled WGS sequence"/>
</dbReference>
<name>A0ABW9ZQV3_9BACT</name>
<dbReference type="PANTHER" id="PTHR34822">
    <property type="entry name" value="GRPB DOMAIN PROTEIN (AFU_ORTHOLOGUE AFUA_1G01530)"/>
    <property type="match status" value="1"/>
</dbReference>
<dbReference type="InterPro" id="IPR007344">
    <property type="entry name" value="GrpB/CoaE"/>
</dbReference>
<dbReference type="PANTHER" id="PTHR34822:SF1">
    <property type="entry name" value="GRPB FAMILY PROTEIN"/>
    <property type="match status" value="1"/>
</dbReference>
<protein>
    <submittedName>
        <fullName evidence="1">GrpB family protein</fullName>
    </submittedName>
</protein>
<evidence type="ECO:0000313" key="2">
    <source>
        <dbReference type="Proteomes" id="UP000753802"/>
    </source>
</evidence>
<sequence>MLKLIEPYNPGWKTEFKSISGVISMKLTGINIDIEHVGSTAVPGLCAKPILDIDIIVLHVSQLSEIEQRLITLGYYPKGEQGVKGRFSFGRVDDHVPFADRSKKFQAHHLYVCMADSLALKNHITFRDALRKDPGLVKKYAGLKKELTEDKEMTRETYSVQKTGFIISVLKTCGMNDAELEDILNANR</sequence>
<dbReference type="Pfam" id="PF04229">
    <property type="entry name" value="GrpB"/>
    <property type="match status" value="1"/>
</dbReference>
<dbReference type="SUPFAM" id="SSF81301">
    <property type="entry name" value="Nucleotidyltransferase"/>
    <property type="match status" value="1"/>
</dbReference>
<dbReference type="InterPro" id="IPR043519">
    <property type="entry name" value="NT_sf"/>
</dbReference>
<dbReference type="EMBL" id="JAACJS010000011">
    <property type="protein sequence ID" value="NCI49480.1"/>
    <property type="molecule type" value="Genomic_DNA"/>
</dbReference>
<dbReference type="Gene3D" id="3.30.460.10">
    <property type="entry name" value="Beta Polymerase, domain 2"/>
    <property type="match status" value="1"/>
</dbReference>
<dbReference type="RefSeq" id="WP_161817798.1">
    <property type="nucleotide sequence ID" value="NZ_JAACJS010000011.1"/>
</dbReference>
<organism evidence="1 2">
    <name type="scientific">Sediminibacterium roseum</name>
    <dbReference type="NCBI Taxonomy" id="1978412"/>
    <lineage>
        <taxon>Bacteria</taxon>
        <taxon>Pseudomonadati</taxon>
        <taxon>Bacteroidota</taxon>
        <taxon>Chitinophagia</taxon>
        <taxon>Chitinophagales</taxon>
        <taxon>Chitinophagaceae</taxon>
        <taxon>Sediminibacterium</taxon>
    </lineage>
</organism>
<reference evidence="1 2" key="1">
    <citation type="submission" date="2020-01" db="EMBL/GenBank/DDBJ databases">
        <title>Genome analysis.</title>
        <authorList>
            <person name="Wu S."/>
            <person name="Wang G."/>
        </authorList>
    </citation>
    <scope>NUCLEOTIDE SEQUENCE [LARGE SCALE GENOMIC DNA]</scope>
    <source>
        <strain evidence="1 2">SYL130</strain>
    </source>
</reference>
<comment type="caution">
    <text evidence="1">The sequence shown here is derived from an EMBL/GenBank/DDBJ whole genome shotgun (WGS) entry which is preliminary data.</text>
</comment>
<proteinExistence type="predicted"/>
<gene>
    <name evidence="1" type="ORF">GWC95_06065</name>
</gene>
<accession>A0ABW9ZQV3</accession>
<evidence type="ECO:0000313" key="1">
    <source>
        <dbReference type="EMBL" id="NCI49480.1"/>
    </source>
</evidence>